<reference evidence="4" key="1">
    <citation type="submission" date="2021-07" db="EMBL/GenBank/DDBJ databases">
        <authorList>
            <person name="Durling M."/>
        </authorList>
    </citation>
    <scope>NUCLEOTIDE SEQUENCE</scope>
</reference>
<dbReference type="PANTHER" id="PTHR34987:SF5">
    <property type="entry name" value="ALPHA-RHAMNOSIDASE"/>
    <property type="match status" value="1"/>
</dbReference>
<dbReference type="Pfam" id="PF17389">
    <property type="entry name" value="Bac_rhamnosid6H"/>
    <property type="match status" value="1"/>
</dbReference>
<dbReference type="EMBL" id="CAJVRL010000089">
    <property type="protein sequence ID" value="CAG8959126.1"/>
    <property type="molecule type" value="Genomic_DNA"/>
</dbReference>
<dbReference type="InterPro" id="IPR035398">
    <property type="entry name" value="Bac_rhamnosid_C"/>
</dbReference>
<feature type="domain" description="Alpha-L-rhamnosidase six-hairpin glycosidase" evidence="2">
    <location>
        <begin position="285"/>
        <end position="507"/>
    </location>
</feature>
<dbReference type="InterPro" id="IPR035396">
    <property type="entry name" value="Bac_rhamnosid6H"/>
</dbReference>
<evidence type="ECO:0000313" key="5">
    <source>
        <dbReference type="Proteomes" id="UP000696280"/>
    </source>
</evidence>
<dbReference type="Proteomes" id="UP000696280">
    <property type="component" value="Unassembled WGS sequence"/>
</dbReference>
<name>A0A9N9L3A1_9HELO</name>
<evidence type="ECO:0008006" key="6">
    <source>
        <dbReference type="Google" id="ProtNLM"/>
    </source>
</evidence>
<keyword evidence="1" id="KW-0472">Membrane</keyword>
<protein>
    <recommendedName>
        <fullName evidence="6">Glycoside hydrolase family 78 protein</fullName>
    </recommendedName>
</protein>
<keyword evidence="1" id="KW-1133">Transmembrane helix</keyword>
<organism evidence="4 5">
    <name type="scientific">Hymenoscyphus fraxineus</name>
    <dbReference type="NCBI Taxonomy" id="746836"/>
    <lineage>
        <taxon>Eukaryota</taxon>
        <taxon>Fungi</taxon>
        <taxon>Dikarya</taxon>
        <taxon>Ascomycota</taxon>
        <taxon>Pezizomycotina</taxon>
        <taxon>Leotiomycetes</taxon>
        <taxon>Helotiales</taxon>
        <taxon>Helotiaceae</taxon>
        <taxon>Hymenoscyphus</taxon>
    </lineage>
</organism>
<dbReference type="PANTHER" id="PTHR34987">
    <property type="entry name" value="C, PUTATIVE (AFU_ORTHOLOGUE AFUA_3G02880)-RELATED"/>
    <property type="match status" value="1"/>
</dbReference>
<dbReference type="Pfam" id="PF17390">
    <property type="entry name" value="Bac_rhamnosid_C"/>
    <property type="match status" value="1"/>
</dbReference>
<proteinExistence type="predicted"/>
<dbReference type="OrthoDB" id="10036721at2759"/>
<gene>
    <name evidence="4" type="ORF">HYFRA_00012989</name>
</gene>
<dbReference type="InterPro" id="IPR012341">
    <property type="entry name" value="6hp_glycosidase-like_sf"/>
</dbReference>
<dbReference type="InterPro" id="IPR008928">
    <property type="entry name" value="6-hairpin_glycosidase_sf"/>
</dbReference>
<dbReference type="Gene3D" id="2.60.420.10">
    <property type="entry name" value="Maltose phosphorylase, domain 3"/>
    <property type="match status" value="1"/>
</dbReference>
<feature type="transmembrane region" description="Helical" evidence="1">
    <location>
        <begin position="21"/>
        <end position="41"/>
    </location>
</feature>
<evidence type="ECO:0000313" key="4">
    <source>
        <dbReference type="EMBL" id="CAG8959126.1"/>
    </source>
</evidence>
<evidence type="ECO:0000256" key="1">
    <source>
        <dbReference type="SAM" id="Phobius"/>
    </source>
</evidence>
<keyword evidence="5" id="KW-1185">Reference proteome</keyword>
<dbReference type="Gene3D" id="1.50.10.10">
    <property type="match status" value="1"/>
</dbReference>
<dbReference type="GO" id="GO:0005975">
    <property type="term" value="P:carbohydrate metabolic process"/>
    <property type="evidence" value="ECO:0007669"/>
    <property type="project" value="InterPro"/>
</dbReference>
<evidence type="ECO:0000259" key="2">
    <source>
        <dbReference type="Pfam" id="PF17389"/>
    </source>
</evidence>
<keyword evidence="1" id="KW-0812">Transmembrane</keyword>
<dbReference type="AlphaFoldDB" id="A0A9N9L3A1"/>
<dbReference type="GO" id="GO:0003824">
    <property type="term" value="F:catalytic activity"/>
    <property type="evidence" value="ECO:0007669"/>
    <property type="project" value="UniProtKB-ARBA"/>
</dbReference>
<dbReference type="SUPFAM" id="SSF48208">
    <property type="entry name" value="Six-hairpin glycosidases"/>
    <property type="match status" value="1"/>
</dbReference>
<sequence length="717" mass="77576">MKHKFATKDPSSLHFRVRADKWLVLTMMFLAAFLITLGVLLTQNSRGTLAMASNPVGGCWRDTPCTGPATAAFPGSWDKYNYSPTSRTLAPAKIYSATKQYIADYPFPLNFKGNNQILIFDFGVETGGIVHINYAARGSGQLGLAFSEARNWTGTDSDSTNGSFQPDGAIYTDITPTAEANYTMPIDKIRGGFRYLTIFTKSNNAAGHIEVDISDIYVEIGYQPAWSNLRAYQGYFSSSDDLLNKIWYAGAFTLQTNAIPPSTGRVFPILNGGWENNQQLNIGTNDPTIYVDGSKRDRTVWPGDLTIAIISILVSTGDTAGVRNTLQVLYNDQAVDGGLPFAGPGINIYNSDTYHMATLIGTHDYFLYTNDKAWLSGVWDRYKKAMAFITAKIDNTGSIYVTGTDDWGRVGQGAHNTEAQMIMYKTLVTGSSLATWQGEADLAKKWTDQAATLKGQINSVYWDASAGAYKNSDVDASIYPQDANSMALAFSAADASKMGTISKSLTKNWGPIGAVCPELPKNIVAFVQSFEIKGHLIARQASRALDLIRRSWGWYLNHPDGTGSTTIEGYLADGTFGYRSEYGYANDYSYTSHAHGWGTGPTDALTSLVVGLRVTQPAGSSWELAPQFGDLTHAEAGFVTPLGKFAASWTLFNGGYSLGWSAPAGTKGALVLPGNGSAQPKVAVEGGMVKTEQAKFDGDLSTLTLEVEGDGNIRVTF</sequence>
<feature type="domain" description="Alpha-L-rhamnosidase C-terminal" evidence="3">
    <location>
        <begin position="611"/>
        <end position="677"/>
    </location>
</feature>
<comment type="caution">
    <text evidence="4">The sequence shown here is derived from an EMBL/GenBank/DDBJ whole genome shotgun (WGS) entry which is preliminary data.</text>
</comment>
<evidence type="ECO:0000259" key="3">
    <source>
        <dbReference type="Pfam" id="PF17390"/>
    </source>
</evidence>
<accession>A0A9N9L3A1</accession>